<evidence type="ECO:0000313" key="3">
    <source>
        <dbReference type="Proteomes" id="UP000694941"/>
    </source>
</evidence>
<dbReference type="GeneID" id="106456888"/>
<evidence type="ECO:0000313" key="4">
    <source>
        <dbReference type="RefSeq" id="XP_022238385.1"/>
    </source>
</evidence>
<dbReference type="InterPro" id="IPR026175">
    <property type="entry name" value="MIPOL1"/>
</dbReference>
<proteinExistence type="predicted"/>
<gene>
    <name evidence="4" type="primary">LOC106456888</name>
</gene>
<dbReference type="PANTHER" id="PTHR22089">
    <property type="entry name" value="MIRROR-IMAGE POLYDACTYLY GENE 1 PROTEIN"/>
    <property type="match status" value="1"/>
</dbReference>
<organism evidence="3 4">
    <name type="scientific">Limulus polyphemus</name>
    <name type="common">Atlantic horseshoe crab</name>
    <dbReference type="NCBI Taxonomy" id="6850"/>
    <lineage>
        <taxon>Eukaryota</taxon>
        <taxon>Metazoa</taxon>
        <taxon>Ecdysozoa</taxon>
        <taxon>Arthropoda</taxon>
        <taxon>Chelicerata</taxon>
        <taxon>Merostomata</taxon>
        <taxon>Xiphosura</taxon>
        <taxon>Limulidae</taxon>
        <taxon>Limulus</taxon>
    </lineage>
</organism>
<protein>
    <submittedName>
        <fullName evidence="4">Uncharacterized protein LOC106456888</fullName>
    </submittedName>
</protein>
<keyword evidence="3" id="KW-1185">Reference proteome</keyword>
<feature type="coiled-coil region" evidence="1">
    <location>
        <begin position="331"/>
        <end position="358"/>
    </location>
</feature>
<reference evidence="4" key="1">
    <citation type="submission" date="2025-08" db="UniProtKB">
        <authorList>
            <consortium name="RefSeq"/>
        </authorList>
    </citation>
    <scope>IDENTIFICATION</scope>
    <source>
        <tissue evidence="4">Muscle</tissue>
    </source>
</reference>
<dbReference type="Proteomes" id="UP000694941">
    <property type="component" value="Unplaced"/>
</dbReference>
<name>A0ABM1S430_LIMPO</name>
<dbReference type="PANTHER" id="PTHR22089:SF2">
    <property type="entry name" value="MIRROR-IMAGE POLYDACTYLY GENE 1 PROTEIN"/>
    <property type="match status" value="1"/>
</dbReference>
<sequence>MQVEKNGWWMIPVTTMESEVSCVGNCRESCCRNERGLENGQLAISVTGHCTKSEKEENIYRDSLSLPSLQRSTSLSLVETKSRSPPPPKPPRRKYSGKSLIDSDSESSEILRKLTHQYNHQKDSVLENVKPENSDHYRKTKDSRWSTDEFYYSLPATLSQETICSRTNISPSLEKNRNSCNTPLFKDSFHLSPSSTNHSPMSVYRTPPEYPMTSNYCTSGPSSLQHRIDPLWYPSRRNGQAFKTSNCGTLKNKENENFRVNSIQEPFHRRHNSDPLVPWDQTQSRKSCSKRSRSFVDSHLQNVPHVTHRGLTKGRQLLWVQQDPVILLEEIRMLEEINDKLWQKLQKAQAEIEILRKTRGEPQPQVNHHGPGFAELLAGIYYAQKERDKSVTSRLRLANQERDQAIQQLQQAVQVLGNRHLPDTDSNDDDDDESVDVDLNKVLDSLETTRSPARLLHHQEALLANLHKAKSSRQHQMTKELNMLLQEKNAAIEKTKLLEQEILLWRRNSSSWKEDSEEWESKLKETMQQATEEYDSPVTKYEELETLCRDQLYLSTHADDKQDVEATFKQSDLEPEVEKLREALNYESSARQNAEENCQRLENLVSVLKKKVNGLSVGLPV</sequence>
<accession>A0ABM1S430</accession>
<dbReference type="RefSeq" id="XP_022238385.1">
    <property type="nucleotide sequence ID" value="XM_022382677.1"/>
</dbReference>
<evidence type="ECO:0000256" key="1">
    <source>
        <dbReference type="SAM" id="Coils"/>
    </source>
</evidence>
<feature type="coiled-coil region" evidence="1">
    <location>
        <begin position="577"/>
        <end position="611"/>
    </location>
</feature>
<keyword evidence="1" id="KW-0175">Coiled coil</keyword>
<evidence type="ECO:0000256" key="2">
    <source>
        <dbReference type="SAM" id="MobiDB-lite"/>
    </source>
</evidence>
<feature type="region of interest" description="Disordered" evidence="2">
    <location>
        <begin position="71"/>
        <end position="106"/>
    </location>
</feature>